<name>A0A9X3WK13_9BACI</name>
<comment type="caution">
    <text evidence="1">The sequence shown here is derived from an EMBL/GenBank/DDBJ whole genome shotgun (WGS) entry which is preliminary data.</text>
</comment>
<proteinExistence type="predicted"/>
<evidence type="ECO:0000313" key="2">
    <source>
        <dbReference type="Proteomes" id="UP001145069"/>
    </source>
</evidence>
<dbReference type="Gene3D" id="3.90.175.10">
    <property type="entry name" value="Diphtheria Toxin, domain 1"/>
    <property type="match status" value="1"/>
</dbReference>
<sequence length="193" mass="23301">MGYTLYHGNTKQAIEDMVENNSLLEKYKSSGDKHYLGDGFYFYNDLKQAEHWAKMKVTRNQKYKGQKWAVLECIVEYEEENCLDLDQREEQEFFFYEMRRLDKQIKEKELDIDEYCDAYFCNHLGGRLDLVILSKTFVYKDKHKIFPPLFSNVRSEPYSKTRHFRTEKQYVLRDKSIVSNLRMLHNSDLKEVK</sequence>
<gene>
    <name evidence="1" type="ORF">NC799_18120</name>
</gene>
<accession>A0A9X3WK13</accession>
<dbReference type="EMBL" id="JAMQKC010000052">
    <property type="protein sequence ID" value="MDC3418744.1"/>
    <property type="molecule type" value="Genomic_DNA"/>
</dbReference>
<dbReference type="AlphaFoldDB" id="A0A9X3WK13"/>
<dbReference type="RefSeq" id="WP_272447844.1">
    <property type="nucleotide sequence ID" value="NZ_JAMQKC010000052.1"/>
</dbReference>
<evidence type="ECO:0008006" key="3">
    <source>
        <dbReference type="Google" id="ProtNLM"/>
    </source>
</evidence>
<protein>
    <recommendedName>
        <fullName evidence="3">DUF3990 domain-containing protein</fullName>
    </recommendedName>
</protein>
<keyword evidence="2" id="KW-1185">Reference proteome</keyword>
<reference evidence="1" key="1">
    <citation type="submission" date="2022-06" db="EMBL/GenBank/DDBJ databases">
        <title>Aquibacillus sp. a new bacterium isolated from soil saline samples.</title>
        <authorList>
            <person name="Galisteo C."/>
            <person name="De La Haba R."/>
            <person name="Sanchez-Porro C."/>
            <person name="Ventosa A."/>
        </authorList>
    </citation>
    <scope>NUCLEOTIDE SEQUENCE</scope>
    <source>
        <strain evidence="1">3ASR75-54</strain>
    </source>
</reference>
<evidence type="ECO:0000313" key="1">
    <source>
        <dbReference type="EMBL" id="MDC3418744.1"/>
    </source>
</evidence>
<organism evidence="1 2">
    <name type="scientific">Aquibacillus salsiterrae</name>
    <dbReference type="NCBI Taxonomy" id="2950439"/>
    <lineage>
        <taxon>Bacteria</taxon>
        <taxon>Bacillati</taxon>
        <taxon>Bacillota</taxon>
        <taxon>Bacilli</taxon>
        <taxon>Bacillales</taxon>
        <taxon>Bacillaceae</taxon>
        <taxon>Aquibacillus</taxon>
    </lineage>
</organism>
<dbReference type="Proteomes" id="UP001145069">
    <property type="component" value="Unassembled WGS sequence"/>
</dbReference>
<dbReference type="SUPFAM" id="SSF56399">
    <property type="entry name" value="ADP-ribosylation"/>
    <property type="match status" value="1"/>
</dbReference>